<accession>A0A679FVU3</accession>
<organism evidence="2 3">
    <name type="scientific">Geobacillus subterraneus</name>
    <dbReference type="NCBI Taxonomy" id="129338"/>
    <lineage>
        <taxon>Bacteria</taxon>
        <taxon>Bacillati</taxon>
        <taxon>Bacillota</taxon>
        <taxon>Bacilli</taxon>
        <taxon>Bacillales</taxon>
        <taxon>Anoxybacillaceae</taxon>
        <taxon>Geobacillus</taxon>
    </lineage>
</organism>
<dbReference type="InterPro" id="IPR029041">
    <property type="entry name" value="FAD-linked_oxidoreductase-like"/>
</dbReference>
<sequence>MLAEISKNIFLYASQNKTLNKAAKRWGLRFGASQVVAGETIESTIVKVKELNERGLVCTLDHLGEFVSNREEALEATQYNIQTLEAVSFALKGLLPK</sequence>
<evidence type="ECO:0000313" key="2">
    <source>
        <dbReference type="EMBL" id="BBW98825.1"/>
    </source>
</evidence>
<protein>
    <recommendedName>
        <fullName evidence="4">Proline dehydrogenase</fullName>
    </recommendedName>
</protein>
<name>A0A679FVU3_9BACL</name>
<gene>
    <name evidence="2" type="ORF">GsuE55_36580</name>
</gene>
<dbReference type="Gene3D" id="3.20.20.220">
    <property type="match status" value="1"/>
</dbReference>
<evidence type="ECO:0000313" key="3">
    <source>
        <dbReference type="Proteomes" id="UP000501421"/>
    </source>
</evidence>
<evidence type="ECO:0008006" key="4">
    <source>
        <dbReference type="Google" id="ProtNLM"/>
    </source>
</evidence>
<proteinExistence type="predicted"/>
<dbReference type="GO" id="GO:0016491">
    <property type="term" value="F:oxidoreductase activity"/>
    <property type="evidence" value="ECO:0007669"/>
    <property type="project" value="UniProtKB-KW"/>
</dbReference>
<dbReference type="AlphaFoldDB" id="A0A679FVU3"/>
<dbReference type="Proteomes" id="UP000501421">
    <property type="component" value="Chromosome"/>
</dbReference>
<reference evidence="3" key="1">
    <citation type="journal article" date="2020" name="Microbiol. Resour. Announc.">
        <title>Complete Genome Sequence of Geobacillus sp. Strain E55-1, Isolated from Mine Geyser in Japan.</title>
        <authorList>
            <person name="Miyazaki K."/>
            <person name="Hase E."/>
            <person name="Tokito N."/>
        </authorList>
    </citation>
    <scope>NUCLEOTIDE SEQUENCE [LARGE SCALE GENOMIC DNA]</scope>
    <source>
        <strain evidence="3">E55-1</strain>
    </source>
</reference>
<dbReference type="EMBL" id="AP022557">
    <property type="protein sequence ID" value="BBW98825.1"/>
    <property type="molecule type" value="Genomic_DNA"/>
</dbReference>
<keyword evidence="3" id="KW-1185">Reference proteome</keyword>
<dbReference type="SUPFAM" id="SSF51730">
    <property type="entry name" value="FAD-linked oxidoreductase"/>
    <property type="match status" value="1"/>
</dbReference>
<evidence type="ECO:0000256" key="1">
    <source>
        <dbReference type="ARBA" id="ARBA00023002"/>
    </source>
</evidence>
<keyword evidence="1" id="KW-0560">Oxidoreductase</keyword>